<proteinExistence type="predicted"/>
<organism evidence="2">
    <name type="scientific">viral metagenome</name>
    <dbReference type="NCBI Taxonomy" id="1070528"/>
    <lineage>
        <taxon>unclassified sequences</taxon>
        <taxon>metagenomes</taxon>
        <taxon>organismal metagenomes</taxon>
    </lineage>
</organism>
<dbReference type="Pfam" id="PF00535">
    <property type="entry name" value="Glycos_transf_2"/>
    <property type="match status" value="1"/>
</dbReference>
<reference evidence="2" key="1">
    <citation type="journal article" date="2020" name="Nature">
        <title>Giant virus diversity and host interactions through global metagenomics.</title>
        <authorList>
            <person name="Schulz F."/>
            <person name="Roux S."/>
            <person name="Paez-Espino D."/>
            <person name="Jungbluth S."/>
            <person name="Walsh D.A."/>
            <person name="Denef V.J."/>
            <person name="McMahon K.D."/>
            <person name="Konstantinidis K.T."/>
            <person name="Eloe-Fadrosh E.A."/>
            <person name="Kyrpides N.C."/>
            <person name="Woyke T."/>
        </authorList>
    </citation>
    <scope>NUCLEOTIDE SEQUENCE</scope>
    <source>
        <strain evidence="2">GVMAG-M-3300024302-11</strain>
    </source>
</reference>
<feature type="domain" description="Glycosyltransferase 2-like" evidence="1">
    <location>
        <begin position="29"/>
        <end position="139"/>
    </location>
</feature>
<dbReference type="CDD" id="cd00761">
    <property type="entry name" value="Glyco_tranf_GTA_type"/>
    <property type="match status" value="1"/>
</dbReference>
<dbReference type="Gene3D" id="3.90.550.10">
    <property type="entry name" value="Spore Coat Polysaccharide Biosynthesis Protein SpsA, Chain A"/>
    <property type="match status" value="1"/>
</dbReference>
<dbReference type="InterPro" id="IPR001173">
    <property type="entry name" value="Glyco_trans_2-like"/>
</dbReference>
<sequence length="288" mass="33521">MSDMKTPKNKYPMSGKIEYEYNYNPKTTIVINYFTSVDTMIKTIERLRTLGDEVEIIVNNDRFGQDTEKIMKSLTHRNDRMIIAKDLAERRGYHHGAQISNASDYIIFCQDDDLAPDNNKWYLDCLKEFENDPKLGMIGLLKGGWNYSQPGKVTITDEYHKVYVSWLATGPLMIRKDLYFKIGSWSNEFSQIGEADGGADADIATKVLLHGYKSMLLRTPAVKEWYRRFERGDGMTNNSIKKNPTDARIMTNKRIILNNQIYFEKYQHNWNEIYQTVKKHNAEIGIKI</sequence>
<dbReference type="AlphaFoldDB" id="A0A6C0IV66"/>
<evidence type="ECO:0000259" key="1">
    <source>
        <dbReference type="Pfam" id="PF00535"/>
    </source>
</evidence>
<dbReference type="InterPro" id="IPR029044">
    <property type="entry name" value="Nucleotide-diphossugar_trans"/>
</dbReference>
<dbReference type="SUPFAM" id="SSF53448">
    <property type="entry name" value="Nucleotide-diphospho-sugar transferases"/>
    <property type="match status" value="1"/>
</dbReference>
<protein>
    <recommendedName>
        <fullName evidence="1">Glycosyltransferase 2-like domain-containing protein</fullName>
    </recommendedName>
</protein>
<dbReference type="EMBL" id="MN740257">
    <property type="protein sequence ID" value="QHT96440.1"/>
    <property type="molecule type" value="Genomic_DNA"/>
</dbReference>
<name>A0A6C0IV66_9ZZZZ</name>
<evidence type="ECO:0000313" key="2">
    <source>
        <dbReference type="EMBL" id="QHT96440.1"/>
    </source>
</evidence>
<accession>A0A6C0IV66</accession>